<gene>
    <name evidence="2" type="ORF">SK128_009633</name>
</gene>
<feature type="region of interest" description="Disordered" evidence="1">
    <location>
        <begin position="1"/>
        <end position="28"/>
    </location>
</feature>
<proteinExistence type="predicted"/>
<evidence type="ECO:0000313" key="3">
    <source>
        <dbReference type="Proteomes" id="UP001381693"/>
    </source>
</evidence>
<evidence type="ECO:0000313" key="2">
    <source>
        <dbReference type="EMBL" id="KAK7041544.1"/>
    </source>
</evidence>
<comment type="caution">
    <text evidence="2">The sequence shown here is derived from an EMBL/GenBank/DDBJ whole genome shotgun (WGS) entry which is preliminary data.</text>
</comment>
<dbReference type="EMBL" id="JAXCGZ010021905">
    <property type="protein sequence ID" value="KAK7041544.1"/>
    <property type="molecule type" value="Genomic_DNA"/>
</dbReference>
<accession>A0AAN8WKW1</accession>
<protein>
    <submittedName>
        <fullName evidence="2">Uncharacterized protein</fullName>
    </submittedName>
</protein>
<feature type="compositionally biased region" description="Basic and acidic residues" evidence="1">
    <location>
        <begin position="7"/>
        <end position="26"/>
    </location>
</feature>
<dbReference type="Proteomes" id="UP001381693">
    <property type="component" value="Unassembled WGS sequence"/>
</dbReference>
<keyword evidence="3" id="KW-1185">Reference proteome</keyword>
<sequence length="145" mass="16741">MDNSEPPLKKESHEDNNHHQQQETKEVATMTSKGVGCVGVVWTYGCGCRWVWVKALIRLRRGRSKNVSSVRRHSLLDFMRLQRHAFINNLPSVYCAAMLSLKNHHNTWRSVVQPDIRVLDYRKTRPPSLLLTTSPDLLTVKFMTS</sequence>
<organism evidence="2 3">
    <name type="scientific">Halocaridina rubra</name>
    <name type="common">Hawaiian red shrimp</name>
    <dbReference type="NCBI Taxonomy" id="373956"/>
    <lineage>
        <taxon>Eukaryota</taxon>
        <taxon>Metazoa</taxon>
        <taxon>Ecdysozoa</taxon>
        <taxon>Arthropoda</taxon>
        <taxon>Crustacea</taxon>
        <taxon>Multicrustacea</taxon>
        <taxon>Malacostraca</taxon>
        <taxon>Eumalacostraca</taxon>
        <taxon>Eucarida</taxon>
        <taxon>Decapoda</taxon>
        <taxon>Pleocyemata</taxon>
        <taxon>Caridea</taxon>
        <taxon>Atyoidea</taxon>
        <taxon>Atyidae</taxon>
        <taxon>Halocaridina</taxon>
    </lineage>
</organism>
<evidence type="ECO:0000256" key="1">
    <source>
        <dbReference type="SAM" id="MobiDB-lite"/>
    </source>
</evidence>
<dbReference type="AlphaFoldDB" id="A0AAN8WKW1"/>
<reference evidence="2 3" key="1">
    <citation type="submission" date="2023-11" db="EMBL/GenBank/DDBJ databases">
        <title>Halocaridina rubra genome assembly.</title>
        <authorList>
            <person name="Smith C."/>
        </authorList>
    </citation>
    <scope>NUCLEOTIDE SEQUENCE [LARGE SCALE GENOMIC DNA]</scope>
    <source>
        <strain evidence="2">EP-1</strain>
        <tissue evidence="2">Whole</tissue>
    </source>
</reference>
<name>A0AAN8WKW1_HALRR</name>